<keyword evidence="1" id="KW-0812">Transmembrane</keyword>
<evidence type="ECO:0000313" key="3">
    <source>
        <dbReference type="Proteomes" id="UP000008983"/>
    </source>
</evidence>
<evidence type="ECO:0000313" key="2">
    <source>
        <dbReference type="EMBL" id="EGR32910.1"/>
    </source>
</evidence>
<dbReference type="RefSeq" id="XP_004036896.1">
    <property type="nucleotide sequence ID" value="XM_004036848.1"/>
</dbReference>
<dbReference type="GeneID" id="14909083"/>
<organism evidence="2 3">
    <name type="scientific">Ichthyophthirius multifiliis</name>
    <name type="common">White spot disease agent</name>
    <name type="synonym">Ich</name>
    <dbReference type="NCBI Taxonomy" id="5932"/>
    <lineage>
        <taxon>Eukaryota</taxon>
        <taxon>Sar</taxon>
        <taxon>Alveolata</taxon>
        <taxon>Ciliophora</taxon>
        <taxon>Intramacronucleata</taxon>
        <taxon>Oligohymenophorea</taxon>
        <taxon>Hymenostomatida</taxon>
        <taxon>Ophryoglenina</taxon>
        <taxon>Ichthyophthirius</taxon>
    </lineage>
</organism>
<dbReference type="AlphaFoldDB" id="G0QPE2"/>
<keyword evidence="3" id="KW-1185">Reference proteome</keyword>
<keyword evidence="1" id="KW-0472">Membrane</keyword>
<gene>
    <name evidence="2" type="ORF">IMG5_067070</name>
</gene>
<name>G0QPE2_ICHMU</name>
<proteinExistence type="predicted"/>
<dbReference type="InParanoid" id="G0QPE2"/>
<protein>
    <submittedName>
        <fullName evidence="2">Nad transhydrogenase beta subunit family protein, putative</fullName>
    </submittedName>
</protein>
<dbReference type="Proteomes" id="UP000008983">
    <property type="component" value="Unassembled WGS sequence"/>
</dbReference>
<evidence type="ECO:0000256" key="1">
    <source>
        <dbReference type="SAM" id="Phobius"/>
    </source>
</evidence>
<keyword evidence="1" id="KW-1133">Transmembrane helix</keyword>
<sequence length="124" mass="13869">MNVIIPFQTVMIGFTVAFVGFLLQRDFLMIVGALCITGGYKVASVGTEIEGQSVLGILFMKKGSLGIYHEDLLDFKDVVFEDFDLGVSIGCANEINPQNNERNEFLCQVWKLIVKGKLLELRNY</sequence>
<feature type="transmembrane region" description="Helical" evidence="1">
    <location>
        <begin position="6"/>
        <end position="23"/>
    </location>
</feature>
<accession>G0QPE2</accession>
<reference evidence="2 3" key="1">
    <citation type="submission" date="2011-07" db="EMBL/GenBank/DDBJ databases">
        <authorList>
            <person name="Coyne R."/>
            <person name="Brami D."/>
            <person name="Johnson J."/>
            <person name="Hostetler J."/>
            <person name="Hannick L."/>
            <person name="Clark T."/>
            <person name="Cassidy-Hanley D."/>
            <person name="Inman J."/>
        </authorList>
    </citation>
    <scope>NUCLEOTIDE SEQUENCE [LARGE SCALE GENOMIC DNA]</scope>
    <source>
        <strain evidence="2 3">G5</strain>
    </source>
</reference>
<dbReference type="EMBL" id="GL983551">
    <property type="protein sequence ID" value="EGR32910.1"/>
    <property type="molecule type" value="Genomic_DNA"/>
</dbReference>